<organism evidence="1 2">
    <name type="scientific">Mytilus galloprovincialis</name>
    <name type="common">Mediterranean mussel</name>
    <dbReference type="NCBI Taxonomy" id="29158"/>
    <lineage>
        <taxon>Eukaryota</taxon>
        <taxon>Metazoa</taxon>
        <taxon>Spiralia</taxon>
        <taxon>Lophotrochozoa</taxon>
        <taxon>Mollusca</taxon>
        <taxon>Bivalvia</taxon>
        <taxon>Autobranchia</taxon>
        <taxon>Pteriomorphia</taxon>
        <taxon>Mytilida</taxon>
        <taxon>Mytiloidea</taxon>
        <taxon>Mytilidae</taxon>
        <taxon>Mytilinae</taxon>
        <taxon>Mytilus</taxon>
    </lineage>
</organism>
<keyword evidence="2" id="KW-1185">Reference proteome</keyword>
<gene>
    <name evidence="1" type="ORF">MGAL_10B087061</name>
</gene>
<dbReference type="AlphaFoldDB" id="A0A8B6BHL4"/>
<comment type="caution">
    <text evidence="1">The sequence shown here is derived from an EMBL/GenBank/DDBJ whole genome shotgun (WGS) entry which is preliminary data.</text>
</comment>
<sequence length="236" mass="26476">MLSAGGPYKAGKTTLANVLIGENNPMKWNSTAGLVIHFGRNGIDIKKKKMVRLIEDKSGHEVSAEILRGKQPILKTYEQLNKKGQKMSPDRTATPVQIYNSTSESPDTYTSLIKDTTHSTSHIAIQSHYAMTEYVEEYKGRHILNKAHGQITKIGQVDLQELQLSPDILNEVRNGRYQLEIAPSDLLDFGGPELYDITHQLCIQQRGSFLLMFDGRFGLHEQLNEYPQGVTASCKF</sequence>
<protein>
    <submittedName>
        <fullName evidence="1">Uncharacterized protein</fullName>
    </submittedName>
</protein>
<dbReference type="Proteomes" id="UP000596742">
    <property type="component" value="Unassembled WGS sequence"/>
</dbReference>
<evidence type="ECO:0000313" key="2">
    <source>
        <dbReference type="Proteomes" id="UP000596742"/>
    </source>
</evidence>
<accession>A0A8B6BHL4</accession>
<dbReference type="EMBL" id="UYJE01000111">
    <property type="protein sequence ID" value="VDH90268.1"/>
    <property type="molecule type" value="Genomic_DNA"/>
</dbReference>
<proteinExistence type="predicted"/>
<evidence type="ECO:0000313" key="1">
    <source>
        <dbReference type="EMBL" id="VDH90268.1"/>
    </source>
</evidence>
<name>A0A8B6BHL4_MYTGA</name>
<reference evidence="1" key="1">
    <citation type="submission" date="2018-11" db="EMBL/GenBank/DDBJ databases">
        <authorList>
            <person name="Alioto T."/>
            <person name="Alioto T."/>
        </authorList>
    </citation>
    <scope>NUCLEOTIDE SEQUENCE</scope>
</reference>